<gene>
    <name evidence="1" type="ORF">ACFFP0_24790</name>
</gene>
<reference evidence="1 2" key="1">
    <citation type="submission" date="2024-09" db="EMBL/GenBank/DDBJ databases">
        <authorList>
            <person name="Sun Q."/>
            <person name="Mori K."/>
        </authorList>
    </citation>
    <scope>NUCLEOTIDE SEQUENCE [LARGE SCALE GENOMIC DNA]</scope>
    <source>
        <strain evidence="1 2">TBRC 4938</strain>
    </source>
</reference>
<accession>A0ABV6AN83</accession>
<evidence type="ECO:0000313" key="2">
    <source>
        <dbReference type="Proteomes" id="UP001589692"/>
    </source>
</evidence>
<proteinExistence type="predicted"/>
<sequence length="115" mass="12794">MKQVIGQQGEVRIIKIDALPEGMQTKPAERVAKGFVISHSESGHHHCVTGGDVMERVDNVPAGMQKFYAILAKPEEFVQDAANPHGGYKLDPGIYEFRVSREFDPFSEQARRVAD</sequence>
<dbReference type="EMBL" id="JBHMAA010000032">
    <property type="protein sequence ID" value="MFB9952079.1"/>
    <property type="molecule type" value="Genomic_DNA"/>
</dbReference>
<dbReference type="Proteomes" id="UP001589692">
    <property type="component" value="Unassembled WGS sequence"/>
</dbReference>
<dbReference type="RefSeq" id="WP_377264896.1">
    <property type="nucleotide sequence ID" value="NZ_JBHMAA010000032.1"/>
</dbReference>
<evidence type="ECO:0000313" key="1">
    <source>
        <dbReference type="EMBL" id="MFB9952079.1"/>
    </source>
</evidence>
<protein>
    <submittedName>
        <fullName evidence="1">Uncharacterized protein</fullName>
    </submittedName>
</protein>
<organism evidence="1 2">
    <name type="scientific">Rhizobium puerariae</name>
    <dbReference type="NCBI Taxonomy" id="1585791"/>
    <lineage>
        <taxon>Bacteria</taxon>
        <taxon>Pseudomonadati</taxon>
        <taxon>Pseudomonadota</taxon>
        <taxon>Alphaproteobacteria</taxon>
        <taxon>Hyphomicrobiales</taxon>
        <taxon>Rhizobiaceae</taxon>
        <taxon>Rhizobium/Agrobacterium group</taxon>
        <taxon>Rhizobium</taxon>
    </lineage>
</organism>
<name>A0ABV6AN83_9HYPH</name>
<keyword evidence="2" id="KW-1185">Reference proteome</keyword>
<comment type="caution">
    <text evidence="1">The sequence shown here is derived from an EMBL/GenBank/DDBJ whole genome shotgun (WGS) entry which is preliminary data.</text>
</comment>